<proteinExistence type="inferred from homology"/>
<evidence type="ECO:0000313" key="4">
    <source>
        <dbReference type="EMBL" id="WXA03586.1"/>
    </source>
</evidence>
<dbReference type="GO" id="GO:0008146">
    <property type="term" value="F:sulfotransferase activity"/>
    <property type="evidence" value="ECO:0007669"/>
    <property type="project" value="InterPro"/>
</dbReference>
<evidence type="ECO:0000259" key="3">
    <source>
        <dbReference type="Pfam" id="PF00685"/>
    </source>
</evidence>
<accession>A0AAU6P9J4</accession>
<dbReference type="InterPro" id="IPR027417">
    <property type="entry name" value="P-loop_NTPase"/>
</dbReference>
<dbReference type="KEGG" id="mcaa:R3L15_03755"/>
<dbReference type="InterPro" id="IPR000863">
    <property type="entry name" value="Sulfotransferase_dom"/>
</dbReference>
<comment type="similarity">
    <text evidence="1">Belongs to the sulfotransferase 1 family.</text>
</comment>
<gene>
    <name evidence="5" type="ORF">R3L15_03755</name>
    <name evidence="4" type="ORF">R3L16_03640</name>
</gene>
<evidence type="ECO:0000313" key="6">
    <source>
        <dbReference type="Proteomes" id="UP001368318"/>
    </source>
</evidence>
<keyword evidence="2" id="KW-0808">Transferase</keyword>
<keyword evidence="6" id="KW-1185">Reference proteome</keyword>
<reference evidence="5 6" key="1">
    <citation type="submission" date="2023-10" db="EMBL/GenBank/DDBJ databases">
        <title>Culture-based analysis of two novel bacteria associated with mangrove crab gills.</title>
        <authorList>
            <person name="Yang X."/>
            <person name="Garuglieri E."/>
            <person name="Van Goethem M.W."/>
            <person name="Fusi M."/>
            <person name="Marasco R."/>
            <person name="Daffonchio D.G."/>
        </authorList>
    </citation>
    <scope>NUCLEOTIDE SEQUENCE</scope>
    <source>
        <strain evidence="5">UG2-1</strain>
        <strain evidence="4">UG2-2</strain>
        <strain evidence="6">UG2_2</strain>
    </source>
</reference>
<dbReference type="EMBL" id="CP136925">
    <property type="protein sequence ID" value="WXA13991.1"/>
    <property type="molecule type" value="Genomic_DNA"/>
</dbReference>
<dbReference type="SUPFAM" id="SSF52540">
    <property type="entry name" value="P-loop containing nucleoside triphosphate hydrolases"/>
    <property type="match status" value="1"/>
</dbReference>
<feature type="domain" description="Sulfotransferase" evidence="3">
    <location>
        <begin position="11"/>
        <end position="295"/>
    </location>
</feature>
<evidence type="ECO:0000256" key="2">
    <source>
        <dbReference type="ARBA" id="ARBA00022679"/>
    </source>
</evidence>
<dbReference type="AlphaFoldDB" id="A0AAU6P9J4"/>
<protein>
    <submittedName>
        <fullName evidence="5">Sulfotransferase domain-containing protein</fullName>
    </submittedName>
</protein>
<dbReference type="Gene3D" id="3.40.50.300">
    <property type="entry name" value="P-loop containing nucleotide triphosphate hydrolases"/>
    <property type="match status" value="1"/>
</dbReference>
<dbReference type="Pfam" id="PF00685">
    <property type="entry name" value="Sulfotransfer_1"/>
    <property type="match status" value="1"/>
</dbReference>
<dbReference type="PANTHER" id="PTHR11783">
    <property type="entry name" value="SULFOTRANSFERASE SULT"/>
    <property type="match status" value="1"/>
</dbReference>
<sequence length="313" mass="36215">MILKNKIASHFLISAPRSGSTWLQTMYNAHPKLACVERRLFGNYADMVLDDGAQAPRLRVTLDKYVQSMLLHHGYPKSQQKKLTQNFIKALLQAEQETLGKPVVVDKITPYLNTSAQVVSQLTTYFPKAKVLYLVRDGRDVLTSGVFHWFNKQPANKALTPFERQRRDYFIHGKGERPKRFFQDKEIEQWANEWQQPLQTIDKAKQHHKVHTVTYEAMLTDTTKVLEECFGFFQVKTTKKSLAACLSAGQFKTMSQGRKQGEAKANAHVRKGVSGDWKQYFTYTDGKLFHDIAGEILLQYGYETNENWYERLR</sequence>
<organism evidence="5">
    <name type="scientific">Mangrovimonas cancribranchiae</name>
    <dbReference type="NCBI Taxonomy" id="3080055"/>
    <lineage>
        <taxon>Bacteria</taxon>
        <taxon>Pseudomonadati</taxon>
        <taxon>Bacteroidota</taxon>
        <taxon>Flavobacteriia</taxon>
        <taxon>Flavobacteriales</taxon>
        <taxon>Flavobacteriaceae</taxon>
        <taxon>Mangrovimonas</taxon>
    </lineage>
</organism>
<dbReference type="EMBL" id="CP136924">
    <property type="protein sequence ID" value="WXA03586.1"/>
    <property type="molecule type" value="Genomic_DNA"/>
</dbReference>
<evidence type="ECO:0000256" key="1">
    <source>
        <dbReference type="ARBA" id="ARBA00005771"/>
    </source>
</evidence>
<name>A0AAU6P9J4_9FLAO</name>
<dbReference type="RefSeq" id="WP_338733318.1">
    <property type="nucleotide sequence ID" value="NZ_CP136924.1"/>
</dbReference>
<evidence type="ECO:0000313" key="5">
    <source>
        <dbReference type="EMBL" id="WXA13991.1"/>
    </source>
</evidence>
<dbReference type="Proteomes" id="UP001368318">
    <property type="component" value="Chromosome"/>
</dbReference>